<evidence type="ECO:0000259" key="1">
    <source>
        <dbReference type="Pfam" id="PF01323"/>
    </source>
</evidence>
<dbReference type="EMBL" id="CP017415">
    <property type="protein sequence ID" value="AOU98793.1"/>
    <property type="molecule type" value="Genomic_DNA"/>
</dbReference>
<dbReference type="SUPFAM" id="SSF52833">
    <property type="entry name" value="Thioredoxin-like"/>
    <property type="match status" value="1"/>
</dbReference>
<proteinExistence type="predicted"/>
<dbReference type="PANTHER" id="PTHR13887">
    <property type="entry name" value="GLUTATHIONE S-TRANSFERASE KAPPA"/>
    <property type="match status" value="1"/>
</dbReference>
<dbReference type="KEGG" id="aprs:BI364_13195"/>
<keyword evidence="3" id="KW-1185">Reference proteome</keyword>
<feature type="domain" description="DSBA-like thioredoxin" evidence="1">
    <location>
        <begin position="16"/>
        <end position="204"/>
    </location>
</feature>
<dbReference type="AlphaFoldDB" id="A0A1D8IQY3"/>
<evidence type="ECO:0000313" key="3">
    <source>
        <dbReference type="Proteomes" id="UP000095401"/>
    </source>
</evidence>
<reference evidence="3" key="1">
    <citation type="submission" date="2016-09" db="EMBL/GenBank/DDBJ databases">
        <title>Acidihalobacter prosperus F5.</title>
        <authorList>
            <person name="Khaleque H.N."/>
            <person name="Ramsay J.P."/>
            <person name="Kaksonen A.H."/>
            <person name="Boxall N.J."/>
            <person name="Watkin E.L.J."/>
        </authorList>
    </citation>
    <scope>NUCLEOTIDE SEQUENCE [LARGE SCALE GENOMIC DNA]</scope>
    <source>
        <strain evidence="3">F5</strain>
    </source>
</reference>
<dbReference type="InterPro" id="IPR001853">
    <property type="entry name" value="DSBA-like_thioredoxin_dom"/>
</dbReference>
<dbReference type="Pfam" id="PF01323">
    <property type="entry name" value="DSBA"/>
    <property type="match status" value="1"/>
</dbReference>
<dbReference type="InterPro" id="IPR036249">
    <property type="entry name" value="Thioredoxin-like_sf"/>
</dbReference>
<name>A0A1D8IQY3_9GAMM</name>
<accession>A0A1D8IQY3</accession>
<protein>
    <recommendedName>
        <fullName evidence="1">DSBA-like thioredoxin domain-containing protein</fullName>
    </recommendedName>
</protein>
<dbReference type="Gene3D" id="3.40.30.10">
    <property type="entry name" value="Glutaredoxin"/>
    <property type="match status" value="1"/>
</dbReference>
<dbReference type="Proteomes" id="UP000095401">
    <property type="component" value="Chromosome"/>
</dbReference>
<sequence length="216" mass="24128">MSENTLDEQVDRPLVQVSVFFDYICPFCYIGSVRLLRLNERFDLRVNWMPIEIHPDTPVEGQSLDALPYDTAQRQAMNHALAALAAEEGLTLPAQRRMANSHDALRLAEAAKRFGREAFYRLHHALFQAYFTEGRNLGDLEILRTVASTSGLPQSLPDEARNDPEITRHLAHYKALASQYTVSGVPTYAFGDQQLNGVQPLATLIATADRMAKGEG</sequence>
<dbReference type="GO" id="GO:0016491">
    <property type="term" value="F:oxidoreductase activity"/>
    <property type="evidence" value="ECO:0007669"/>
    <property type="project" value="InterPro"/>
</dbReference>
<dbReference type="RefSeq" id="WP_070079149.1">
    <property type="nucleotide sequence ID" value="NZ_CP017415.1"/>
</dbReference>
<dbReference type="PANTHER" id="PTHR13887:SF41">
    <property type="entry name" value="THIOREDOXIN SUPERFAMILY PROTEIN"/>
    <property type="match status" value="1"/>
</dbReference>
<gene>
    <name evidence="2" type="ORF">BI364_13195</name>
</gene>
<organism evidence="2 3">
    <name type="scientific">Acidihalobacter yilgarnensis</name>
    <dbReference type="NCBI Taxonomy" id="2819280"/>
    <lineage>
        <taxon>Bacteria</taxon>
        <taxon>Pseudomonadati</taxon>
        <taxon>Pseudomonadota</taxon>
        <taxon>Gammaproteobacteria</taxon>
        <taxon>Chromatiales</taxon>
        <taxon>Ectothiorhodospiraceae</taxon>
        <taxon>Acidihalobacter</taxon>
    </lineage>
</organism>
<evidence type="ECO:0000313" key="2">
    <source>
        <dbReference type="EMBL" id="AOU98793.1"/>
    </source>
</evidence>